<evidence type="ECO:0000256" key="10">
    <source>
        <dbReference type="ARBA" id="ARBA00023232"/>
    </source>
</evidence>
<reference evidence="15" key="3">
    <citation type="submission" date="2018-08" db="EMBL/GenBank/DDBJ databases">
        <title>Leveraging single-cell genomics to expand the Fungal Tree of Life.</title>
        <authorList>
            <consortium name="DOE Joint Genome Institute"/>
            <person name="Ahrendt S.R."/>
            <person name="Quandt C.A."/>
            <person name="Ciobanu D."/>
            <person name="Clum A."/>
            <person name="Salamov A."/>
            <person name="Andreopoulos B."/>
            <person name="Cheng J.-F."/>
            <person name="Woyke T."/>
            <person name="Pelin A."/>
            <person name="Henrissat B."/>
            <person name="Reynolds N."/>
            <person name="Benny G.L."/>
            <person name="Smith M.E."/>
            <person name="James T.Y."/>
            <person name="Grigoriev I.V."/>
        </authorList>
    </citation>
    <scope>NUCLEOTIDE SEQUENCE</scope>
    <source>
        <strain evidence="15">CSF55</strain>
    </source>
</reference>
<evidence type="ECO:0000256" key="4">
    <source>
        <dbReference type="ARBA" id="ARBA00013127"/>
    </source>
</evidence>
<dbReference type="OrthoDB" id="1689029at2759"/>
<evidence type="ECO:0000256" key="6">
    <source>
        <dbReference type="ARBA" id="ARBA00022878"/>
    </source>
</evidence>
<sequence length="431" mass="48086">MSFVDTFKYNSGFGNEHCSEAIVGALPKDQNTPQVCPFNLYAEQLSGTAFTAPRAQNQKTWLYRIRPSVSHLPFQPYSTKSKILATFTSDNTVITPNQLRWSPFELNTQESVSFVDGLYTIAGAGDASLKSGVAFHVYMANCSMTDSAYQNSDGDFLFVPQEGTIVIQSELGFLTVAPNEIAVIPRGIRFSISLPEGLSRGYVLEVFNGHFELPELGPIGANGLAHPRHFLYPTAAFEEKNTAFKIYNKFLGQMFVAEQNHSPFNVVAWHGNYSPYKYDLSKFNTDPSLFTVLTCKSNTPGTAVADFVIFPPRWAVQENTFRPPYFHRNCMSEFMGLIKGEYEAKKDGFLPGGASLHNCMTPHGPDAKTTEEAMKANLKPVKVANETMAFMFESCYIVSVTKWAFNDCQKLQNDYHKAWIEIPSKFANKSA</sequence>
<name>A0A075B0J1_ROZAC</name>
<dbReference type="AlphaFoldDB" id="A0A075B0J1"/>
<proteinExistence type="inferred from homology"/>
<dbReference type="EMBL" id="ML005034">
    <property type="protein sequence ID" value="RKP20666.1"/>
    <property type="molecule type" value="Genomic_DNA"/>
</dbReference>
<evidence type="ECO:0000313" key="16">
    <source>
        <dbReference type="Proteomes" id="UP000030755"/>
    </source>
</evidence>
<keyword evidence="6" id="KW-0828">Tyrosine catabolism</keyword>
<dbReference type="Pfam" id="PF04209">
    <property type="entry name" value="HgmA_C"/>
    <property type="match status" value="1"/>
</dbReference>
<dbReference type="STRING" id="988480.A0A075B0J1"/>
<dbReference type="EMBL" id="KE560678">
    <property type="protein sequence ID" value="EPZ36041.1"/>
    <property type="molecule type" value="Genomic_DNA"/>
</dbReference>
<evidence type="ECO:0000256" key="3">
    <source>
        <dbReference type="ARBA" id="ARBA00007757"/>
    </source>
</evidence>
<keyword evidence="7 15" id="KW-0223">Dioxygenase</keyword>
<dbReference type="CDD" id="cd07000">
    <property type="entry name" value="cupin_HGO_N"/>
    <property type="match status" value="1"/>
</dbReference>
<gene>
    <name evidence="14" type="ORF">O9G_002684</name>
    <name evidence="15" type="ORF">ROZALSC1DRAFT_27865</name>
</gene>
<dbReference type="InterPro" id="IPR046451">
    <property type="entry name" value="HgmA_C"/>
</dbReference>
<dbReference type="InterPro" id="IPR046452">
    <property type="entry name" value="HgmA_N"/>
</dbReference>
<dbReference type="SUPFAM" id="SSF51182">
    <property type="entry name" value="RmlC-like cupins"/>
    <property type="match status" value="1"/>
</dbReference>
<dbReference type="HOGENOM" id="CLU_027174_0_0_1"/>
<accession>A0A075B0J1</accession>
<reference evidence="17" key="2">
    <citation type="journal article" date="2018" name="Nat. Microbiol.">
        <title>Leveraging single-cell genomics to expand the fungal tree of life.</title>
        <authorList>
            <person name="Ahrendt S.R."/>
            <person name="Quandt C.A."/>
            <person name="Ciobanu D."/>
            <person name="Clum A."/>
            <person name="Salamov A."/>
            <person name="Andreopoulos B."/>
            <person name="Cheng J.F."/>
            <person name="Woyke T."/>
            <person name="Pelin A."/>
            <person name="Henrissat B."/>
            <person name="Reynolds N.K."/>
            <person name="Benny G.L."/>
            <person name="Smith M.E."/>
            <person name="James T.Y."/>
            <person name="Grigoriev I.V."/>
        </authorList>
    </citation>
    <scope>NUCLEOTIDE SEQUENCE [LARGE SCALE GENOMIC DNA]</scope>
    <source>
        <strain evidence="17">CSF55</strain>
    </source>
</reference>
<evidence type="ECO:0000259" key="13">
    <source>
        <dbReference type="Pfam" id="PF20510"/>
    </source>
</evidence>
<protein>
    <recommendedName>
        <fullName evidence="4">homogentisate 1,2-dioxygenase</fullName>
        <ecNumber evidence="4">1.13.11.5</ecNumber>
    </recommendedName>
</protein>
<dbReference type="InterPro" id="IPR014710">
    <property type="entry name" value="RmlC-like_jellyroll"/>
</dbReference>
<reference evidence="14 16" key="1">
    <citation type="journal article" date="2013" name="Curr. Biol.">
        <title>Shared signatures of parasitism and phylogenomics unite Cryptomycota and microsporidia.</title>
        <authorList>
            <person name="James T.Y."/>
            <person name="Pelin A."/>
            <person name="Bonen L."/>
            <person name="Ahrendt S."/>
            <person name="Sain D."/>
            <person name="Corradi N."/>
            <person name="Stajich J.E."/>
        </authorList>
    </citation>
    <scope>NUCLEOTIDE SEQUENCE [LARGE SCALE GENOMIC DNA]</scope>
    <source>
        <strain evidence="14 16">CSF55</strain>
        <strain evidence="14 16">CSF55</strain>
    </source>
</reference>
<evidence type="ECO:0000313" key="14">
    <source>
        <dbReference type="EMBL" id="EPZ36041.1"/>
    </source>
</evidence>
<dbReference type="OMA" id="WQGNYYP"/>
<dbReference type="GO" id="GO:0006572">
    <property type="term" value="P:L-tyrosine catabolic process"/>
    <property type="evidence" value="ECO:0007669"/>
    <property type="project" value="UniProtKB-KW"/>
</dbReference>
<comment type="pathway">
    <text evidence="2">Amino-acid degradation; L-phenylalanine degradation; acetoacetate and fumarate from L-phenylalanine: step 4/6.</text>
</comment>
<dbReference type="GO" id="GO:0004411">
    <property type="term" value="F:homogentisate 1,2-dioxygenase activity"/>
    <property type="evidence" value="ECO:0007669"/>
    <property type="project" value="UniProtKB-EC"/>
</dbReference>
<feature type="binding site" evidence="11">
    <location>
        <position position="333"/>
    </location>
    <ligand>
        <name>Fe cation</name>
        <dbReference type="ChEBI" id="CHEBI:24875"/>
    </ligand>
</feature>
<dbReference type="PANTHER" id="PTHR11056">
    <property type="entry name" value="HOMOGENTISATE 1,2-DIOXYGENASE"/>
    <property type="match status" value="1"/>
</dbReference>
<dbReference type="Proteomes" id="UP000030755">
    <property type="component" value="Unassembled WGS sequence"/>
</dbReference>
<evidence type="ECO:0000313" key="17">
    <source>
        <dbReference type="Proteomes" id="UP000281549"/>
    </source>
</evidence>
<keyword evidence="16" id="KW-1185">Reference proteome</keyword>
<feature type="binding site" evidence="11">
    <location>
        <position position="327"/>
    </location>
    <ligand>
        <name>Fe cation</name>
        <dbReference type="ChEBI" id="CHEBI:24875"/>
    </ligand>
</feature>
<dbReference type="NCBIfam" id="TIGR01015">
    <property type="entry name" value="hmgA"/>
    <property type="match status" value="1"/>
</dbReference>
<keyword evidence="10" id="KW-0585">Phenylalanine catabolism</keyword>
<feature type="binding site" evidence="11">
    <location>
        <position position="342"/>
    </location>
    <ligand>
        <name>homogentisate</name>
        <dbReference type="ChEBI" id="CHEBI:16169"/>
    </ligand>
</feature>
<evidence type="ECO:0000256" key="7">
    <source>
        <dbReference type="ARBA" id="ARBA00022964"/>
    </source>
</evidence>
<dbReference type="Pfam" id="PF20510">
    <property type="entry name" value="HgmA_N"/>
    <property type="match status" value="1"/>
</dbReference>
<dbReference type="UniPathway" id="UPA00139">
    <property type="reaction ID" value="UER00339"/>
</dbReference>
<feature type="binding site" evidence="11">
    <location>
        <position position="363"/>
    </location>
    <ligand>
        <name>homogentisate</name>
        <dbReference type="ChEBI" id="CHEBI:16169"/>
    </ligand>
</feature>
<dbReference type="FunFam" id="2.60.120.10:FF:000034">
    <property type="entry name" value="Homogentisate 1,2-dioxygenase"/>
    <property type="match status" value="1"/>
</dbReference>
<dbReference type="GO" id="GO:0005737">
    <property type="term" value="C:cytoplasm"/>
    <property type="evidence" value="ECO:0007669"/>
    <property type="project" value="TreeGrafter"/>
</dbReference>
<evidence type="ECO:0000313" key="15">
    <source>
        <dbReference type="EMBL" id="RKP20666.1"/>
    </source>
</evidence>
<dbReference type="GO" id="GO:0006559">
    <property type="term" value="P:L-phenylalanine catabolic process"/>
    <property type="evidence" value="ECO:0007669"/>
    <property type="project" value="UniProtKB-UniPathway"/>
</dbReference>
<keyword evidence="5 11" id="KW-0479">Metal-binding</keyword>
<dbReference type="Proteomes" id="UP000281549">
    <property type="component" value="Unassembled WGS sequence"/>
</dbReference>
<dbReference type="PANTHER" id="PTHR11056:SF0">
    <property type="entry name" value="HOMOGENTISATE 1,2-DIOXYGENASE"/>
    <property type="match status" value="1"/>
</dbReference>
<evidence type="ECO:0000256" key="11">
    <source>
        <dbReference type="PIRSR" id="PIRSR605708-2"/>
    </source>
</evidence>
<dbReference type="Gene3D" id="2.60.120.10">
    <property type="entry name" value="Jelly Rolls"/>
    <property type="match status" value="1"/>
</dbReference>
<keyword evidence="9 11" id="KW-0408">Iron</keyword>
<evidence type="ECO:0000256" key="8">
    <source>
        <dbReference type="ARBA" id="ARBA00023002"/>
    </source>
</evidence>
<evidence type="ECO:0000256" key="2">
    <source>
        <dbReference type="ARBA" id="ARBA00004704"/>
    </source>
</evidence>
<comment type="cofactor">
    <cofactor evidence="1 11">
        <name>Fe cation</name>
        <dbReference type="ChEBI" id="CHEBI:24875"/>
    </cofactor>
</comment>
<feature type="domain" description="Homogentisate 1,2-dioxygenase C-terminal" evidence="12">
    <location>
        <begin position="284"/>
        <end position="426"/>
    </location>
</feature>
<evidence type="ECO:0000256" key="9">
    <source>
        <dbReference type="ARBA" id="ARBA00023004"/>
    </source>
</evidence>
<evidence type="ECO:0000256" key="5">
    <source>
        <dbReference type="ARBA" id="ARBA00022723"/>
    </source>
</evidence>
<dbReference type="EC" id="1.13.11.5" evidence="4"/>
<dbReference type="InterPro" id="IPR011051">
    <property type="entry name" value="RmlC_Cupin_sf"/>
</dbReference>
<keyword evidence="8 14" id="KW-0560">Oxidoreductase</keyword>
<feature type="domain" description="Homogentisate 1,2-dioxygenase N-terminal" evidence="13">
    <location>
        <begin position="8"/>
        <end position="280"/>
    </location>
</feature>
<dbReference type="InterPro" id="IPR005708">
    <property type="entry name" value="Homogentis_dOase"/>
</dbReference>
<evidence type="ECO:0000259" key="12">
    <source>
        <dbReference type="Pfam" id="PF04209"/>
    </source>
</evidence>
<organism evidence="14 16">
    <name type="scientific">Rozella allomycis (strain CSF55)</name>
    <dbReference type="NCBI Taxonomy" id="988480"/>
    <lineage>
        <taxon>Eukaryota</taxon>
        <taxon>Fungi</taxon>
        <taxon>Fungi incertae sedis</taxon>
        <taxon>Cryptomycota</taxon>
        <taxon>Cryptomycota incertae sedis</taxon>
        <taxon>Rozella</taxon>
    </lineage>
</organism>
<feature type="binding site" evidence="11">
    <location>
        <position position="363"/>
    </location>
    <ligand>
        <name>Fe cation</name>
        <dbReference type="ChEBI" id="CHEBI:24875"/>
    </ligand>
</feature>
<comment type="similarity">
    <text evidence="3">Belongs to the homogentisate dioxygenase family.</text>
</comment>
<evidence type="ECO:0000256" key="1">
    <source>
        <dbReference type="ARBA" id="ARBA00001962"/>
    </source>
</evidence>
<dbReference type="GO" id="GO:0046872">
    <property type="term" value="F:metal ion binding"/>
    <property type="evidence" value="ECO:0007669"/>
    <property type="project" value="UniProtKB-KW"/>
</dbReference>